<evidence type="ECO:0000313" key="2">
    <source>
        <dbReference type="EMBL" id="SJM45501.1"/>
    </source>
</evidence>
<dbReference type="InterPro" id="IPR025309">
    <property type="entry name" value="KTSC_dom"/>
</dbReference>
<dbReference type="Proteomes" id="UP000195766">
    <property type="component" value="Unassembled WGS sequence"/>
</dbReference>
<organism evidence="2 3">
    <name type="scientific">Brevundimonas diminuta 3F5N</name>
    <dbReference type="NCBI Taxonomy" id="1255603"/>
    <lineage>
        <taxon>Bacteria</taxon>
        <taxon>Pseudomonadati</taxon>
        <taxon>Pseudomonadota</taxon>
        <taxon>Alphaproteobacteria</taxon>
        <taxon>Caulobacterales</taxon>
        <taxon>Caulobacteraceae</taxon>
        <taxon>Brevundimonas</taxon>
    </lineage>
</organism>
<dbReference type="Pfam" id="PF13619">
    <property type="entry name" value="KTSC"/>
    <property type="match status" value="1"/>
</dbReference>
<proteinExistence type="predicted"/>
<dbReference type="OrthoDB" id="8450910at2"/>
<dbReference type="RefSeq" id="WP_087138709.1">
    <property type="nucleotide sequence ID" value="NZ_FUIE01000001.1"/>
</dbReference>
<name>A0A1R4EPC5_BREDI</name>
<evidence type="ECO:0000259" key="1">
    <source>
        <dbReference type="Pfam" id="PF13619"/>
    </source>
</evidence>
<dbReference type="AlphaFoldDB" id="A0A1R4EPC5"/>
<reference evidence="2 3" key="1">
    <citation type="submission" date="2017-02" db="EMBL/GenBank/DDBJ databases">
        <authorList>
            <person name="Peterson S.W."/>
        </authorList>
    </citation>
    <scope>NUCLEOTIDE SEQUENCE [LARGE SCALE GENOMIC DNA]</scope>
    <source>
        <strain evidence="2 3">3F5N</strain>
    </source>
</reference>
<evidence type="ECO:0000313" key="3">
    <source>
        <dbReference type="Proteomes" id="UP000195766"/>
    </source>
</evidence>
<protein>
    <recommendedName>
        <fullName evidence="1">KTSC domain-containing protein</fullName>
    </recommendedName>
</protein>
<sequence>MIRQPVSSSNIASIGYDAALQILEVEFLNGSVYHYLNVPEAEYDALMAAGSHGTYLNAYIKPRYPYQKQ</sequence>
<gene>
    <name evidence="2" type="ORF">FM111_00080</name>
</gene>
<feature type="domain" description="KTSC" evidence="1">
    <location>
        <begin position="7"/>
        <end position="64"/>
    </location>
</feature>
<dbReference type="EMBL" id="FUIE01000001">
    <property type="protein sequence ID" value="SJM45501.1"/>
    <property type="molecule type" value="Genomic_DNA"/>
</dbReference>
<accession>A0A1R4EPC5</accession>